<dbReference type="InterPro" id="IPR012816">
    <property type="entry name" value="NADAR"/>
</dbReference>
<dbReference type="EMBL" id="WIAO01000021">
    <property type="protein sequence ID" value="MQM27252.1"/>
    <property type="molecule type" value="Genomic_DNA"/>
</dbReference>
<keyword evidence="5" id="KW-1185">Reference proteome</keyword>
<evidence type="ECO:0000256" key="2">
    <source>
        <dbReference type="ARBA" id="ARBA00000751"/>
    </source>
</evidence>
<protein>
    <submittedName>
        <fullName evidence="4">DUF1768 domain-containing protein</fullName>
    </submittedName>
</protein>
<dbReference type="Pfam" id="PF08719">
    <property type="entry name" value="NADAR"/>
    <property type="match status" value="1"/>
</dbReference>
<dbReference type="InterPro" id="IPR037238">
    <property type="entry name" value="YbiA-like_sf"/>
</dbReference>
<evidence type="ECO:0000256" key="1">
    <source>
        <dbReference type="ARBA" id="ARBA00000022"/>
    </source>
</evidence>
<dbReference type="SUPFAM" id="SSF143990">
    <property type="entry name" value="YbiA-like"/>
    <property type="match status" value="1"/>
</dbReference>
<dbReference type="AlphaFoldDB" id="A0A6L5GC52"/>
<reference evidence="4 5" key="1">
    <citation type="submission" date="2019-10" db="EMBL/GenBank/DDBJ databases">
        <title>Glycomyces albidus sp. nov., a novel actinomycete isolated from rhizosphere soil of wheat (Triticum aestivum L.).</title>
        <authorList>
            <person name="Qian L."/>
        </authorList>
    </citation>
    <scope>NUCLEOTIDE SEQUENCE [LARGE SCALE GENOMIC DNA]</scope>
    <source>
        <strain evidence="4 5">NEAU-7082</strain>
    </source>
</reference>
<dbReference type="Proteomes" id="UP000477750">
    <property type="component" value="Unassembled WGS sequence"/>
</dbReference>
<dbReference type="CDD" id="cd15457">
    <property type="entry name" value="NADAR"/>
    <property type="match status" value="1"/>
</dbReference>
<organism evidence="4 5">
    <name type="scientific">Glycomyces albidus</name>
    <dbReference type="NCBI Taxonomy" id="2656774"/>
    <lineage>
        <taxon>Bacteria</taxon>
        <taxon>Bacillati</taxon>
        <taxon>Actinomycetota</taxon>
        <taxon>Actinomycetes</taxon>
        <taxon>Glycomycetales</taxon>
        <taxon>Glycomycetaceae</taxon>
        <taxon>Glycomyces</taxon>
    </lineage>
</organism>
<evidence type="ECO:0000313" key="5">
    <source>
        <dbReference type="Proteomes" id="UP000477750"/>
    </source>
</evidence>
<dbReference type="NCBIfam" id="TIGR02464">
    <property type="entry name" value="ribofla_fusion"/>
    <property type="match status" value="1"/>
</dbReference>
<accession>A0A6L5GC52</accession>
<gene>
    <name evidence="4" type="ORF">GFD30_16965</name>
</gene>
<comment type="catalytic activity">
    <reaction evidence="2">
        <text>2,5-diamino-6-hydroxy-4-(5-phosphoribosylamino)-pyrimidine + H2O = 2,5,6-triamino-4-hydroxypyrimidine + D-ribose 5-phosphate</text>
        <dbReference type="Rhea" id="RHEA:23436"/>
        <dbReference type="ChEBI" id="CHEBI:15377"/>
        <dbReference type="ChEBI" id="CHEBI:58614"/>
        <dbReference type="ChEBI" id="CHEBI:78346"/>
        <dbReference type="ChEBI" id="CHEBI:137796"/>
    </reaction>
</comment>
<evidence type="ECO:0000313" key="4">
    <source>
        <dbReference type="EMBL" id="MQM27252.1"/>
    </source>
</evidence>
<dbReference type="RefSeq" id="WP_153026389.1">
    <property type="nucleotide sequence ID" value="NZ_WIAO01000021.1"/>
</dbReference>
<comment type="catalytic activity">
    <reaction evidence="1">
        <text>5-amino-6-(5-phospho-D-ribosylamino)uracil + H2O = 5,6-diaminouracil + D-ribose 5-phosphate</text>
        <dbReference type="Rhea" id="RHEA:55020"/>
        <dbReference type="ChEBI" id="CHEBI:15377"/>
        <dbReference type="ChEBI" id="CHEBI:46252"/>
        <dbReference type="ChEBI" id="CHEBI:58453"/>
        <dbReference type="ChEBI" id="CHEBI:78346"/>
    </reaction>
</comment>
<sequence length="184" mass="20723">MSLPSTRDEAIAYERRGRTLKYLHFWNERARSDGAVGRGCLSQWWPSEFTDDGHRYRTAEHYMMAHKAWLFGDTENAERILACGHPAQAQKLGRQVRGFDHGTWEAERFGIVVRASLLKFGQHPELLGYLRGTAGRVLVEASPRDRIWGIGLAETDPGASSPAAWRGLNLLGFALMEARTRLTA</sequence>
<feature type="domain" description="NADAR" evidence="3">
    <location>
        <begin position="36"/>
        <end position="182"/>
    </location>
</feature>
<dbReference type="Gene3D" id="1.10.357.40">
    <property type="entry name" value="YbiA-like"/>
    <property type="match status" value="1"/>
</dbReference>
<proteinExistence type="predicted"/>
<comment type="caution">
    <text evidence="4">The sequence shown here is derived from an EMBL/GenBank/DDBJ whole genome shotgun (WGS) entry which is preliminary data.</text>
</comment>
<evidence type="ECO:0000259" key="3">
    <source>
        <dbReference type="Pfam" id="PF08719"/>
    </source>
</evidence>
<name>A0A6L5GC52_9ACTN</name>